<sequence>MKDGGRVLPGLRLSLGLTLFYAGLIICLPLAMLIIVGARLGPAEYWAVVSSPRAVASYRVTLLSAFAATAFNAVYGFLLAWALVRYEFPGRRLLDAIVDLPFALPTAVAGIALSGLFAKNGWFGAPLGAIGIKVAYTPLGIAIAMAFTSLPFVVRTLQPVLEELDGAIEEAAATLGARPLQIFRRVVLPVVVPALLAGVSLAFARSLGEFGAVIFIAGNQPFVSEITALVAYIRVEEYDYPAAAAIATVMLATAFVLLVAINALQAYARRHEALR</sequence>
<keyword evidence="7 9" id="KW-0472">Membrane</keyword>
<keyword evidence="6 9" id="KW-0764">Sulfate transport</keyword>
<keyword evidence="5 9" id="KW-1133">Transmembrane helix</keyword>
<feature type="transmembrane region" description="Helical" evidence="9">
    <location>
        <begin position="210"/>
        <end position="233"/>
    </location>
</feature>
<reference evidence="11 12" key="1">
    <citation type="submission" date="2020-08" db="EMBL/GenBank/DDBJ databases">
        <title>Genomic Encyclopedia of Type Strains, Phase IV (KMG-IV): sequencing the most valuable type-strain genomes for metagenomic binning, comparative biology and taxonomic classification.</title>
        <authorList>
            <person name="Goeker M."/>
        </authorList>
    </citation>
    <scope>NUCLEOTIDE SEQUENCE [LARGE SCALE GENOMIC DNA]</scope>
    <source>
        <strain evidence="11 12">DSM 25966</strain>
    </source>
</reference>
<evidence type="ECO:0000313" key="12">
    <source>
        <dbReference type="Proteomes" id="UP000553963"/>
    </source>
</evidence>
<dbReference type="CDD" id="cd06261">
    <property type="entry name" value="TM_PBP2"/>
    <property type="match status" value="1"/>
</dbReference>
<feature type="transmembrane region" description="Helical" evidence="9">
    <location>
        <begin position="60"/>
        <end position="84"/>
    </location>
</feature>
<protein>
    <recommendedName>
        <fullName evidence="9">Sulfate transport system permease protein CysT</fullName>
    </recommendedName>
</protein>
<feature type="transmembrane region" description="Helical" evidence="9">
    <location>
        <begin position="96"/>
        <end position="118"/>
    </location>
</feature>
<dbReference type="InterPro" id="IPR011865">
    <property type="entry name" value="CysT_permease"/>
</dbReference>
<evidence type="ECO:0000256" key="1">
    <source>
        <dbReference type="ARBA" id="ARBA00004651"/>
    </source>
</evidence>
<dbReference type="FunFam" id="1.10.3720.10:FF:000004">
    <property type="entry name" value="Sulfate transport system permease protein CysT"/>
    <property type="match status" value="1"/>
</dbReference>
<dbReference type="GO" id="GO:0005886">
    <property type="term" value="C:plasma membrane"/>
    <property type="evidence" value="ECO:0007669"/>
    <property type="project" value="UniProtKB-SubCell"/>
</dbReference>
<organism evidence="11 12">
    <name type="scientific">Kaistia hirudinis</name>
    <dbReference type="NCBI Taxonomy" id="1293440"/>
    <lineage>
        <taxon>Bacteria</taxon>
        <taxon>Pseudomonadati</taxon>
        <taxon>Pseudomonadota</taxon>
        <taxon>Alphaproteobacteria</taxon>
        <taxon>Hyphomicrobiales</taxon>
        <taxon>Kaistiaceae</taxon>
        <taxon>Kaistia</taxon>
    </lineage>
</organism>
<name>A0A840AL61_9HYPH</name>
<evidence type="ECO:0000313" key="11">
    <source>
        <dbReference type="EMBL" id="MBB3929216.1"/>
    </source>
</evidence>
<gene>
    <name evidence="11" type="ORF">GGR25_000235</name>
</gene>
<evidence type="ECO:0000259" key="10">
    <source>
        <dbReference type="PROSITE" id="PS50928"/>
    </source>
</evidence>
<feature type="transmembrane region" description="Helical" evidence="9">
    <location>
        <begin position="12"/>
        <end position="40"/>
    </location>
</feature>
<dbReference type="PANTHER" id="PTHR30406">
    <property type="entry name" value="SULFATE TRANSPORT SYSTEM PERMEASE PROTEIN"/>
    <property type="match status" value="1"/>
</dbReference>
<dbReference type="SUPFAM" id="SSF161098">
    <property type="entry name" value="MetI-like"/>
    <property type="match status" value="1"/>
</dbReference>
<dbReference type="RefSeq" id="WP_183396897.1">
    <property type="nucleotide sequence ID" value="NZ_JACIDS010000001.1"/>
</dbReference>
<evidence type="ECO:0000256" key="4">
    <source>
        <dbReference type="ARBA" id="ARBA00022692"/>
    </source>
</evidence>
<comment type="function">
    <text evidence="8">Part of the ABC transporter complex CysAWTP (TC 3.A.1.6.1) involved in sulfate/thiosulfate import. Probably responsible for the translocation of the substrate across the membrane.</text>
</comment>
<dbReference type="GO" id="GO:0015419">
    <property type="term" value="F:ABC-type sulfate transporter activity"/>
    <property type="evidence" value="ECO:0007669"/>
    <property type="project" value="UniProtKB-UniRule"/>
</dbReference>
<dbReference type="InterPro" id="IPR005667">
    <property type="entry name" value="Sulph_transpt2"/>
</dbReference>
<feature type="transmembrane region" description="Helical" evidence="9">
    <location>
        <begin position="245"/>
        <end position="268"/>
    </location>
</feature>
<keyword evidence="12" id="KW-1185">Reference proteome</keyword>
<comment type="subunit">
    <text evidence="2">The complex is composed of two ATP-binding proteins (CysA), two transmembrane proteins (CysT and CysW) and a solute-binding protein (CysP).</text>
</comment>
<feature type="transmembrane region" description="Helical" evidence="9">
    <location>
        <begin position="130"/>
        <end position="154"/>
    </location>
</feature>
<comment type="caution">
    <text evidence="11">The sequence shown here is derived from an EMBL/GenBank/DDBJ whole genome shotgun (WGS) entry which is preliminary data.</text>
</comment>
<proteinExistence type="inferred from homology"/>
<evidence type="ECO:0000256" key="3">
    <source>
        <dbReference type="ARBA" id="ARBA00022448"/>
    </source>
</evidence>
<comment type="function">
    <text evidence="9">Part of the ABC transporter complex (TC 3.A.1.6.1) involved in sulfate/thiosulfate import.</text>
</comment>
<keyword evidence="3 9" id="KW-0813">Transport</keyword>
<feature type="transmembrane region" description="Helical" evidence="9">
    <location>
        <begin position="186"/>
        <end position="204"/>
    </location>
</feature>
<evidence type="ECO:0000256" key="6">
    <source>
        <dbReference type="ARBA" id="ARBA00023032"/>
    </source>
</evidence>
<evidence type="ECO:0000256" key="5">
    <source>
        <dbReference type="ARBA" id="ARBA00022989"/>
    </source>
</evidence>
<dbReference type="Proteomes" id="UP000553963">
    <property type="component" value="Unassembled WGS sequence"/>
</dbReference>
<dbReference type="EMBL" id="JACIDS010000001">
    <property type="protein sequence ID" value="MBB3929216.1"/>
    <property type="molecule type" value="Genomic_DNA"/>
</dbReference>
<feature type="domain" description="ABC transmembrane type-1" evidence="10">
    <location>
        <begin position="58"/>
        <end position="261"/>
    </location>
</feature>
<dbReference type="NCBIfam" id="TIGR00969">
    <property type="entry name" value="3a0106s02"/>
    <property type="match status" value="1"/>
</dbReference>
<dbReference type="PANTHER" id="PTHR30406:SF10">
    <property type="entry name" value="SULFATE TRANSPORT SYSTEM PERMEASE PROTEIN CYST"/>
    <property type="match status" value="1"/>
</dbReference>
<dbReference type="PROSITE" id="PS50928">
    <property type="entry name" value="ABC_TM1"/>
    <property type="match status" value="1"/>
</dbReference>
<comment type="similarity">
    <text evidence="9">Belongs to the binding-protein-dependent transport system permease family. CysTW subfamily.</text>
</comment>
<keyword evidence="4 9" id="KW-0812">Transmembrane</keyword>
<evidence type="ECO:0000256" key="8">
    <source>
        <dbReference type="ARBA" id="ARBA00025323"/>
    </source>
</evidence>
<dbReference type="AlphaFoldDB" id="A0A840AL61"/>
<comment type="subcellular location">
    <subcellularLocation>
        <location evidence="1">Cell membrane</location>
        <topology evidence="1">Multi-pass membrane protein</topology>
    </subcellularLocation>
</comment>
<dbReference type="InterPro" id="IPR035906">
    <property type="entry name" value="MetI-like_sf"/>
</dbReference>
<dbReference type="Pfam" id="PF00528">
    <property type="entry name" value="BPD_transp_1"/>
    <property type="match status" value="1"/>
</dbReference>
<evidence type="ECO:0000256" key="9">
    <source>
        <dbReference type="RuleBase" id="RU366001"/>
    </source>
</evidence>
<dbReference type="NCBIfam" id="TIGR02139">
    <property type="entry name" value="permease_CysT"/>
    <property type="match status" value="1"/>
</dbReference>
<dbReference type="Gene3D" id="1.10.3720.10">
    <property type="entry name" value="MetI-like"/>
    <property type="match status" value="1"/>
</dbReference>
<evidence type="ECO:0000256" key="2">
    <source>
        <dbReference type="ARBA" id="ARBA00011779"/>
    </source>
</evidence>
<evidence type="ECO:0000256" key="7">
    <source>
        <dbReference type="ARBA" id="ARBA00023136"/>
    </source>
</evidence>
<dbReference type="InterPro" id="IPR000515">
    <property type="entry name" value="MetI-like"/>
</dbReference>
<accession>A0A840AL61</accession>